<evidence type="ECO:0000259" key="3">
    <source>
        <dbReference type="PROSITE" id="PS51186"/>
    </source>
</evidence>
<sequence length="173" mass="19639">MLIRKANKADLQGIVDLYSDVHTAEEQGRLTTGWVREIYPVAATAEEALSRDDIFVEEEDGKIVGTCIINQTQLGAYAEGDWQYDAEPEEVMVLHTLAIEPFVMHKGYGRRFMEFFEEYAAGRGCRYLRIDTNERNAGARAFYKRLGYAEVGVFPWDLGGIPGVRLVLLEKRI</sequence>
<proteinExistence type="predicted"/>
<evidence type="ECO:0000256" key="1">
    <source>
        <dbReference type="ARBA" id="ARBA00022679"/>
    </source>
</evidence>
<organism evidence="4 5">
    <name type="scientific">Aminicella lysinilytica</name>
    <dbReference type="NCBI Taxonomy" id="433323"/>
    <lineage>
        <taxon>Bacteria</taxon>
        <taxon>Bacillati</taxon>
        <taxon>Bacillota</taxon>
        <taxon>Clostridia</taxon>
        <taxon>Peptostreptococcales</taxon>
        <taxon>Anaerovoracaceae</taxon>
        <taxon>Aminicella</taxon>
    </lineage>
</organism>
<dbReference type="SUPFAM" id="SSF55729">
    <property type="entry name" value="Acyl-CoA N-acyltransferases (Nat)"/>
    <property type="match status" value="1"/>
</dbReference>
<dbReference type="PANTHER" id="PTHR43877">
    <property type="entry name" value="AMINOALKYLPHOSPHONATE N-ACETYLTRANSFERASE-RELATED-RELATED"/>
    <property type="match status" value="1"/>
</dbReference>
<dbReference type="PANTHER" id="PTHR43877:SF2">
    <property type="entry name" value="AMINOALKYLPHOSPHONATE N-ACETYLTRANSFERASE-RELATED"/>
    <property type="match status" value="1"/>
</dbReference>
<dbReference type="CDD" id="cd04301">
    <property type="entry name" value="NAT_SF"/>
    <property type="match status" value="1"/>
</dbReference>
<name>A0A4R6Q2C7_9FIRM</name>
<comment type="caution">
    <text evidence="4">The sequence shown here is derived from an EMBL/GenBank/DDBJ whole genome shotgun (WGS) entry which is preliminary data.</text>
</comment>
<reference evidence="4 5" key="1">
    <citation type="submission" date="2019-03" db="EMBL/GenBank/DDBJ databases">
        <title>Genomic Encyclopedia of Type Strains, Phase IV (KMG-IV): sequencing the most valuable type-strain genomes for metagenomic binning, comparative biology and taxonomic classification.</title>
        <authorList>
            <person name="Goeker M."/>
        </authorList>
    </citation>
    <scope>NUCLEOTIDE SEQUENCE [LARGE SCALE GENOMIC DNA]</scope>
    <source>
        <strain evidence="4 5">DSM 28287</strain>
    </source>
</reference>
<dbReference type="EMBL" id="SNXO01000025">
    <property type="protein sequence ID" value="TDP52879.1"/>
    <property type="molecule type" value="Genomic_DNA"/>
</dbReference>
<evidence type="ECO:0000256" key="2">
    <source>
        <dbReference type="ARBA" id="ARBA00023315"/>
    </source>
</evidence>
<dbReference type="AlphaFoldDB" id="A0A4R6Q2C7"/>
<dbReference type="Pfam" id="PF00583">
    <property type="entry name" value="Acetyltransf_1"/>
    <property type="match status" value="1"/>
</dbReference>
<evidence type="ECO:0000313" key="4">
    <source>
        <dbReference type="EMBL" id="TDP52879.1"/>
    </source>
</evidence>
<dbReference type="InterPro" id="IPR000182">
    <property type="entry name" value="GNAT_dom"/>
</dbReference>
<dbReference type="InterPro" id="IPR016181">
    <property type="entry name" value="Acyl_CoA_acyltransferase"/>
</dbReference>
<keyword evidence="5" id="KW-1185">Reference proteome</keyword>
<keyword evidence="1 4" id="KW-0808">Transferase</keyword>
<dbReference type="GO" id="GO:0016747">
    <property type="term" value="F:acyltransferase activity, transferring groups other than amino-acyl groups"/>
    <property type="evidence" value="ECO:0007669"/>
    <property type="project" value="InterPro"/>
</dbReference>
<protein>
    <submittedName>
        <fullName evidence="4">N-acetylglutamate synthase-like GNAT family acetyltransferase</fullName>
    </submittedName>
</protein>
<dbReference type="Gene3D" id="3.40.630.30">
    <property type="match status" value="1"/>
</dbReference>
<keyword evidence="2" id="KW-0012">Acyltransferase</keyword>
<gene>
    <name evidence="4" type="ORF">EV211_12533</name>
</gene>
<dbReference type="InterPro" id="IPR050832">
    <property type="entry name" value="Bact_Acetyltransf"/>
</dbReference>
<dbReference type="PROSITE" id="PS51186">
    <property type="entry name" value="GNAT"/>
    <property type="match status" value="1"/>
</dbReference>
<dbReference type="RefSeq" id="WP_166635408.1">
    <property type="nucleotide sequence ID" value="NZ_SNXO01000025.1"/>
</dbReference>
<accession>A0A4R6Q2C7</accession>
<feature type="domain" description="N-acetyltransferase" evidence="3">
    <location>
        <begin position="1"/>
        <end position="173"/>
    </location>
</feature>
<evidence type="ECO:0000313" key="5">
    <source>
        <dbReference type="Proteomes" id="UP000295500"/>
    </source>
</evidence>
<dbReference type="Proteomes" id="UP000295500">
    <property type="component" value="Unassembled WGS sequence"/>
</dbReference>